<reference evidence="1 2" key="1">
    <citation type="submission" date="2019-10" db="EMBL/GenBank/DDBJ databases">
        <authorList>
            <person name="Palmer J.M."/>
        </authorList>
    </citation>
    <scope>NUCLEOTIDE SEQUENCE [LARGE SCALE GENOMIC DNA]</scope>
    <source>
        <strain evidence="1 2">TWF506</strain>
    </source>
</reference>
<comment type="caution">
    <text evidence="1">The sequence shown here is derived from an EMBL/GenBank/DDBJ whole genome shotgun (WGS) entry which is preliminary data.</text>
</comment>
<dbReference type="AlphaFoldDB" id="A0AAN8NAW1"/>
<sequence length="156" mass="17921">MKTPSRRNTTKIDGYEYQDDLFLSARICRRTVEIKYYELWVAINPVPERSWSPPFDERYHKPRLSTSFPFLEDPVFSPPLVSPIETERQGEAGDVLERQATPTNKELDIVVPAGPSVIYRIRFSDCTCDLNPAERELRISPTTTVKELVSKTWGAS</sequence>
<name>A0AAN8NAW1_9PEZI</name>
<keyword evidence="2" id="KW-1185">Reference proteome</keyword>
<proteinExistence type="predicted"/>
<protein>
    <submittedName>
        <fullName evidence="1">Uncharacterized protein</fullName>
    </submittedName>
</protein>
<dbReference type="EMBL" id="JAVHJM010000013">
    <property type="protein sequence ID" value="KAK6499451.1"/>
    <property type="molecule type" value="Genomic_DNA"/>
</dbReference>
<organism evidence="1 2">
    <name type="scientific">Arthrobotrys conoides</name>
    <dbReference type="NCBI Taxonomy" id="74498"/>
    <lineage>
        <taxon>Eukaryota</taxon>
        <taxon>Fungi</taxon>
        <taxon>Dikarya</taxon>
        <taxon>Ascomycota</taxon>
        <taxon>Pezizomycotina</taxon>
        <taxon>Orbiliomycetes</taxon>
        <taxon>Orbiliales</taxon>
        <taxon>Orbiliaceae</taxon>
        <taxon>Arthrobotrys</taxon>
    </lineage>
</organism>
<dbReference type="Proteomes" id="UP001307849">
    <property type="component" value="Unassembled WGS sequence"/>
</dbReference>
<evidence type="ECO:0000313" key="1">
    <source>
        <dbReference type="EMBL" id="KAK6499451.1"/>
    </source>
</evidence>
<evidence type="ECO:0000313" key="2">
    <source>
        <dbReference type="Proteomes" id="UP001307849"/>
    </source>
</evidence>
<gene>
    <name evidence="1" type="ORF">TWF506_004080</name>
</gene>
<accession>A0AAN8NAW1</accession>